<dbReference type="EMBL" id="CM034394">
    <property type="protein sequence ID" value="KAJ0179129.1"/>
    <property type="molecule type" value="Genomic_DNA"/>
</dbReference>
<evidence type="ECO:0000313" key="2">
    <source>
        <dbReference type="Proteomes" id="UP000824533"/>
    </source>
</evidence>
<gene>
    <name evidence="1" type="ORF">K1T71_004841</name>
</gene>
<dbReference type="Proteomes" id="UP000824533">
    <property type="component" value="Linkage Group LG08"/>
</dbReference>
<reference evidence="1 2" key="1">
    <citation type="journal article" date="2021" name="Front. Genet.">
        <title>Chromosome-Level Genome Assembly Reveals Significant Gene Expansion in the Toll and IMD Signaling Pathways of Dendrolimus kikuchii.</title>
        <authorList>
            <person name="Zhou J."/>
            <person name="Wu P."/>
            <person name="Xiong Z."/>
            <person name="Liu N."/>
            <person name="Zhao N."/>
            <person name="Ji M."/>
            <person name="Qiu Y."/>
            <person name="Yang B."/>
        </authorList>
    </citation>
    <scope>NUCLEOTIDE SEQUENCE [LARGE SCALE GENOMIC DNA]</scope>
    <source>
        <strain evidence="1">Ann1</strain>
    </source>
</reference>
<protein>
    <submittedName>
        <fullName evidence="1">Uncharacterized protein</fullName>
    </submittedName>
</protein>
<keyword evidence="2" id="KW-1185">Reference proteome</keyword>
<proteinExistence type="predicted"/>
<comment type="caution">
    <text evidence="1">The sequence shown here is derived from an EMBL/GenBank/DDBJ whole genome shotgun (WGS) entry which is preliminary data.</text>
</comment>
<sequence length="536" mass="62166">MDYAEIVELEAMALQGPMNAVIDLGASEIQKHYRGSTVFLTGATGFLGKLMIEKLLRSCDIKVIYVLLREKRGKNMQDRLDSITSEPLFDHLRGKQPSFAEKLVPVHGDISQLRLSLGDEDWKTLTNEVDTIYHYAATTKFDEPIKVATLINVRGTREVLKLAKECKKLRSLVHVSTAFCWTTRSRINDDVYEEFYQAPIAPDALIQLAESMDEDRLNNIEEALTDDWPNTYTFTKMEAEELVRTMGKDLPVCVVRPPIVVVPYYEPAPGWLDMHSSMGASGVLLGLGLGLIHVIYSRDVKFCYLPGDYATNATIAAGWDTAVKNENGPTDLKIYTFSNIRSKKEYSWGYFDKLLRGEEAKNLTSPKSIWYGCAILTDNKLFYWLLTWFLHYVPAYILQFVFYVFKLKMPKGLPANFDFVRLYTKIYKIGLQYGYFLTNEWKIHDNNTEELFNKMSELDRTIYNFDIHKIDWKKLLYVWGLGLRKYIVKDGLKDSERGRRKQQYLRVAHYIFMTLYIYAIWKIVSLFWSLTLWCLE</sequence>
<evidence type="ECO:0000313" key="1">
    <source>
        <dbReference type="EMBL" id="KAJ0179129.1"/>
    </source>
</evidence>
<name>A0ACC1D5D4_9NEOP</name>
<accession>A0ACC1D5D4</accession>
<organism evidence="1 2">
    <name type="scientific">Dendrolimus kikuchii</name>
    <dbReference type="NCBI Taxonomy" id="765133"/>
    <lineage>
        <taxon>Eukaryota</taxon>
        <taxon>Metazoa</taxon>
        <taxon>Ecdysozoa</taxon>
        <taxon>Arthropoda</taxon>
        <taxon>Hexapoda</taxon>
        <taxon>Insecta</taxon>
        <taxon>Pterygota</taxon>
        <taxon>Neoptera</taxon>
        <taxon>Endopterygota</taxon>
        <taxon>Lepidoptera</taxon>
        <taxon>Glossata</taxon>
        <taxon>Ditrysia</taxon>
        <taxon>Bombycoidea</taxon>
        <taxon>Lasiocampidae</taxon>
        <taxon>Dendrolimus</taxon>
    </lineage>
</organism>